<dbReference type="Proteomes" id="UP000662747">
    <property type="component" value="Chromosome"/>
</dbReference>
<reference evidence="2 3" key="1">
    <citation type="submission" date="2021-02" db="EMBL/GenBank/DDBJ databases">
        <title>De Novo genome assembly of isolated myxobacteria.</title>
        <authorList>
            <person name="Stevens D.C."/>
        </authorList>
    </citation>
    <scope>NUCLEOTIDE SEQUENCE [LARGE SCALE GENOMIC DNA]</scope>
    <source>
        <strain evidence="3">SCPEA02</strain>
    </source>
</reference>
<organism evidence="2 3">
    <name type="scientific">Pyxidicoccus parkwayensis</name>
    <dbReference type="NCBI Taxonomy" id="2813578"/>
    <lineage>
        <taxon>Bacteria</taxon>
        <taxon>Pseudomonadati</taxon>
        <taxon>Myxococcota</taxon>
        <taxon>Myxococcia</taxon>
        <taxon>Myxococcales</taxon>
        <taxon>Cystobacterineae</taxon>
        <taxon>Myxococcaceae</taxon>
        <taxon>Pyxidicoccus</taxon>
    </lineage>
</organism>
<dbReference type="Pfam" id="PF13401">
    <property type="entry name" value="AAA_22"/>
    <property type="match status" value="1"/>
</dbReference>
<keyword evidence="3" id="KW-1185">Reference proteome</keyword>
<dbReference type="InterPro" id="IPR027417">
    <property type="entry name" value="P-loop_NTPase"/>
</dbReference>
<dbReference type="EMBL" id="CP071090">
    <property type="protein sequence ID" value="QSQ22225.1"/>
    <property type="molecule type" value="Genomic_DNA"/>
</dbReference>
<dbReference type="InterPro" id="IPR049945">
    <property type="entry name" value="AAA_22"/>
</dbReference>
<dbReference type="SUPFAM" id="SSF52540">
    <property type="entry name" value="P-loop containing nucleoside triphosphate hydrolases"/>
    <property type="match status" value="1"/>
</dbReference>
<evidence type="ECO:0000259" key="1">
    <source>
        <dbReference type="Pfam" id="PF13401"/>
    </source>
</evidence>
<accession>A0ABX7NXN9</accession>
<dbReference type="GO" id="GO:0005524">
    <property type="term" value="F:ATP binding"/>
    <property type="evidence" value="ECO:0007669"/>
    <property type="project" value="UniProtKB-KW"/>
</dbReference>
<dbReference type="Gene3D" id="3.40.50.300">
    <property type="entry name" value="P-loop containing nucleotide triphosphate hydrolases"/>
    <property type="match status" value="1"/>
</dbReference>
<proteinExistence type="predicted"/>
<name>A0ABX7NXN9_9BACT</name>
<feature type="domain" description="ORC1/DEAH AAA+ ATPase" evidence="1">
    <location>
        <begin position="38"/>
        <end position="181"/>
    </location>
</feature>
<evidence type="ECO:0000313" key="3">
    <source>
        <dbReference type="Proteomes" id="UP000662747"/>
    </source>
</evidence>
<keyword evidence="2" id="KW-0067">ATP-binding</keyword>
<gene>
    <name evidence="2" type="ORF">JY651_45065</name>
</gene>
<sequence length="524" mass="57979">MPRRFNIAGPCRPDWHYMIPAERRLPEAPGLVEQLGYFVVHAPRQTGKTTALRALAEQLTASGRYAALYFSCEVGEAAGDDFGEAQRAILANLRLSAGHSLPPELQPPPFPEAPDSLLLGTALSAWAGVCPRPLVLFLDEIDALRGQSLISVLRQLRSGFPNRPHAFPASVVLCGLRDVRDYKAASGGDADRLGTASPFNIKLASLRLGDFDAGEVAELYRQHTVDSGQVFTEQAIARAFELTAGQPWLVNALAREVIEELKVPAREPITADHVEAAKERLVYARVTHLDSLVARLHEPSIRRVLEPVLAGTLTSGDSYQDDVQYARDLGLLAPDNPVRVANPIYREVIARVLAGDAELQVQAEPRSFVLPDGRLDFDRLLREFAAFWREHGEVLTAGLSYHEVAPQLVLMAFLHRVVNGGGFVDREYGVGRGRIDLLVRWPYAEGGQRRWQRQAMELKVWREGEKDPLSKGLAQLDEYLERLSLDTGVLVIFDRRSEAGDADSRTRFEQAQAPSGRKVTVLRA</sequence>
<keyword evidence="2" id="KW-0547">Nucleotide-binding</keyword>
<protein>
    <submittedName>
        <fullName evidence="2">ATP-binding protein</fullName>
    </submittedName>
</protein>
<evidence type="ECO:0000313" key="2">
    <source>
        <dbReference type="EMBL" id="QSQ22225.1"/>
    </source>
</evidence>
<dbReference type="RefSeq" id="WP_206723802.1">
    <property type="nucleotide sequence ID" value="NZ_CP071090.1"/>
</dbReference>